<sequence>LETDSSILLKKANAALEKYKMHAVVANELSTRKEQVVVTTGVEKITVLRDNSDSANDVEKPLIKLLSERHATYIEDSGR</sequence>
<dbReference type="Proteomes" id="UP000265520">
    <property type="component" value="Unassembled WGS sequence"/>
</dbReference>
<keyword evidence="2" id="KW-1185">Reference proteome</keyword>
<feature type="non-terminal residue" evidence="1">
    <location>
        <position position="1"/>
    </location>
</feature>
<accession>A0A392NUQ9</accession>
<keyword evidence="1" id="KW-0436">Ligase</keyword>
<evidence type="ECO:0000313" key="1">
    <source>
        <dbReference type="EMBL" id="MCI03561.1"/>
    </source>
</evidence>
<organism evidence="1 2">
    <name type="scientific">Trifolium medium</name>
    <dbReference type="NCBI Taxonomy" id="97028"/>
    <lineage>
        <taxon>Eukaryota</taxon>
        <taxon>Viridiplantae</taxon>
        <taxon>Streptophyta</taxon>
        <taxon>Embryophyta</taxon>
        <taxon>Tracheophyta</taxon>
        <taxon>Spermatophyta</taxon>
        <taxon>Magnoliopsida</taxon>
        <taxon>eudicotyledons</taxon>
        <taxon>Gunneridae</taxon>
        <taxon>Pentapetalae</taxon>
        <taxon>rosids</taxon>
        <taxon>fabids</taxon>
        <taxon>Fabales</taxon>
        <taxon>Fabaceae</taxon>
        <taxon>Papilionoideae</taxon>
        <taxon>50 kb inversion clade</taxon>
        <taxon>NPAAA clade</taxon>
        <taxon>Hologalegina</taxon>
        <taxon>IRL clade</taxon>
        <taxon>Trifolieae</taxon>
        <taxon>Trifolium</taxon>
    </lineage>
</organism>
<evidence type="ECO:0000313" key="2">
    <source>
        <dbReference type="Proteomes" id="UP000265520"/>
    </source>
</evidence>
<dbReference type="InterPro" id="IPR035929">
    <property type="entry name" value="CoaB-like_sf"/>
</dbReference>
<name>A0A392NUQ9_9FABA</name>
<protein>
    <submittedName>
        <fullName evidence="1">Phosphopantothenate-cysteine ligase 2-like</fullName>
    </submittedName>
</protein>
<dbReference type="SUPFAM" id="SSF102645">
    <property type="entry name" value="CoaB-like"/>
    <property type="match status" value="1"/>
</dbReference>
<dbReference type="GO" id="GO:0016874">
    <property type="term" value="F:ligase activity"/>
    <property type="evidence" value="ECO:0007669"/>
    <property type="project" value="UniProtKB-KW"/>
</dbReference>
<dbReference type="Gene3D" id="3.40.50.10300">
    <property type="entry name" value="CoaB-like"/>
    <property type="match status" value="1"/>
</dbReference>
<gene>
    <name evidence="1" type="ORF">A2U01_0024601</name>
</gene>
<reference evidence="1 2" key="1">
    <citation type="journal article" date="2018" name="Front. Plant Sci.">
        <title>Red Clover (Trifolium pratense) and Zigzag Clover (T. medium) - A Picture of Genomic Similarities and Differences.</title>
        <authorList>
            <person name="Dluhosova J."/>
            <person name="Istvanek J."/>
            <person name="Nedelnik J."/>
            <person name="Repkova J."/>
        </authorList>
    </citation>
    <scope>NUCLEOTIDE SEQUENCE [LARGE SCALE GENOMIC DNA]</scope>
    <source>
        <strain evidence="2">cv. 10/8</strain>
        <tissue evidence="1">Leaf</tissue>
    </source>
</reference>
<comment type="caution">
    <text evidence="1">The sequence shown here is derived from an EMBL/GenBank/DDBJ whole genome shotgun (WGS) entry which is preliminary data.</text>
</comment>
<dbReference type="EMBL" id="LXQA010052600">
    <property type="protein sequence ID" value="MCI03561.1"/>
    <property type="molecule type" value="Genomic_DNA"/>
</dbReference>
<dbReference type="AlphaFoldDB" id="A0A392NUQ9"/>
<proteinExistence type="predicted"/>